<evidence type="ECO:0000313" key="7">
    <source>
        <dbReference type="Proteomes" id="UP001527099"/>
    </source>
</evidence>
<reference evidence="6 7" key="1">
    <citation type="submission" date="2022-05" db="EMBL/GenBank/DDBJ databases">
        <title>Genome Sequencing of Bee-Associated Microbes.</title>
        <authorList>
            <person name="Dunlap C."/>
        </authorList>
    </citation>
    <scope>NUCLEOTIDE SEQUENCE [LARGE SCALE GENOMIC DNA]</scope>
    <source>
        <strain evidence="6 7">NRRL B-14421</strain>
    </source>
</reference>
<evidence type="ECO:0000256" key="3">
    <source>
        <dbReference type="ARBA" id="ARBA00023125"/>
    </source>
</evidence>
<organism evidence="6 7">
    <name type="scientific">Paenibacillus alginolyticus</name>
    <dbReference type="NCBI Taxonomy" id="59839"/>
    <lineage>
        <taxon>Bacteria</taxon>
        <taxon>Bacillati</taxon>
        <taxon>Bacillota</taxon>
        <taxon>Bacilli</taxon>
        <taxon>Bacillales</taxon>
        <taxon>Paenibacillaceae</taxon>
        <taxon>Paenibacillus</taxon>
    </lineage>
</organism>
<dbReference type="PRINTS" id="PR00039">
    <property type="entry name" value="HTHLYSR"/>
</dbReference>
<dbReference type="InterPro" id="IPR036390">
    <property type="entry name" value="WH_DNA-bd_sf"/>
</dbReference>
<dbReference type="Pfam" id="PF03466">
    <property type="entry name" value="LysR_substrate"/>
    <property type="match status" value="1"/>
</dbReference>
<dbReference type="PANTHER" id="PTHR30126">
    <property type="entry name" value="HTH-TYPE TRANSCRIPTIONAL REGULATOR"/>
    <property type="match status" value="1"/>
</dbReference>
<dbReference type="RefSeq" id="WP_268613365.1">
    <property type="nucleotide sequence ID" value="NZ_JAMDMX010000001.1"/>
</dbReference>
<evidence type="ECO:0000256" key="4">
    <source>
        <dbReference type="ARBA" id="ARBA00023163"/>
    </source>
</evidence>
<dbReference type="EMBL" id="JAMDMX010000001">
    <property type="protein sequence ID" value="MCY9691483.1"/>
    <property type="molecule type" value="Genomic_DNA"/>
</dbReference>
<comment type="caution">
    <text evidence="6">The sequence shown here is derived from an EMBL/GenBank/DDBJ whole genome shotgun (WGS) entry which is preliminary data.</text>
</comment>
<dbReference type="PANTHER" id="PTHR30126:SF78">
    <property type="entry name" value="HTH LYSR-TYPE DOMAIN-CONTAINING PROTEIN"/>
    <property type="match status" value="1"/>
</dbReference>
<protein>
    <submittedName>
        <fullName evidence="6">LysR family transcriptional regulator</fullName>
    </submittedName>
</protein>
<evidence type="ECO:0000259" key="5">
    <source>
        <dbReference type="PROSITE" id="PS50931"/>
    </source>
</evidence>
<proteinExistence type="inferred from homology"/>
<dbReference type="SUPFAM" id="SSF46785">
    <property type="entry name" value="Winged helix' DNA-binding domain"/>
    <property type="match status" value="1"/>
</dbReference>
<keyword evidence="4" id="KW-0804">Transcription</keyword>
<dbReference type="CDD" id="cd05466">
    <property type="entry name" value="PBP2_LTTR_substrate"/>
    <property type="match status" value="1"/>
</dbReference>
<keyword evidence="3" id="KW-0238">DNA-binding</keyword>
<dbReference type="Proteomes" id="UP001527099">
    <property type="component" value="Unassembled WGS sequence"/>
</dbReference>
<dbReference type="Gene3D" id="1.10.10.10">
    <property type="entry name" value="Winged helix-like DNA-binding domain superfamily/Winged helix DNA-binding domain"/>
    <property type="match status" value="1"/>
</dbReference>
<evidence type="ECO:0000256" key="2">
    <source>
        <dbReference type="ARBA" id="ARBA00023015"/>
    </source>
</evidence>
<evidence type="ECO:0000313" key="6">
    <source>
        <dbReference type="EMBL" id="MCY9691483.1"/>
    </source>
</evidence>
<dbReference type="PROSITE" id="PS50931">
    <property type="entry name" value="HTH_LYSR"/>
    <property type="match status" value="1"/>
</dbReference>
<feature type="domain" description="HTH lysR-type" evidence="5">
    <location>
        <begin position="1"/>
        <end position="58"/>
    </location>
</feature>
<accession>A0ABT4G5L4</accession>
<sequence>MNEQDWSLLDSIYEEQNITKAAERLFISQPALTYRLQQIEQEFGIKVFNRTGKKITFTLEGEHLIHYAKKMLLELRRTKDYLANLHAHEVRGTLRIGASSNFALYKLPAILKHFVELYPNVQIHLNTGLSSDIFRLLQNDEVQIAFIRGDYQWIEEKYLINEERICVISKHPIELEELPKLPRIHYQIGAVKSKIKFKTDPFLSKSIDTWWQEQFRSPPQMTMQVDSVETCKELVKHGLGYAIIPRICLTKEDDLHTIDLTRNDGQFLLRKTWMIYRESAMELASLNQFVNDVKSCFPQT</sequence>
<name>A0ABT4G5L4_9BACL</name>
<gene>
    <name evidence="6" type="ORF">M5X19_00885</name>
</gene>
<evidence type="ECO:0000256" key="1">
    <source>
        <dbReference type="ARBA" id="ARBA00009437"/>
    </source>
</evidence>
<dbReference type="InterPro" id="IPR000847">
    <property type="entry name" value="LysR_HTH_N"/>
</dbReference>
<dbReference type="Pfam" id="PF00126">
    <property type="entry name" value="HTH_1"/>
    <property type="match status" value="1"/>
</dbReference>
<dbReference type="SUPFAM" id="SSF53850">
    <property type="entry name" value="Periplasmic binding protein-like II"/>
    <property type="match status" value="1"/>
</dbReference>
<dbReference type="InterPro" id="IPR036388">
    <property type="entry name" value="WH-like_DNA-bd_sf"/>
</dbReference>
<keyword evidence="7" id="KW-1185">Reference proteome</keyword>
<comment type="similarity">
    <text evidence="1">Belongs to the LysR transcriptional regulatory family.</text>
</comment>
<dbReference type="Gene3D" id="3.40.190.290">
    <property type="match status" value="1"/>
</dbReference>
<keyword evidence="2" id="KW-0805">Transcription regulation</keyword>
<dbReference type="InterPro" id="IPR005119">
    <property type="entry name" value="LysR_subst-bd"/>
</dbReference>